<dbReference type="GO" id="GO:0005975">
    <property type="term" value="P:carbohydrate metabolic process"/>
    <property type="evidence" value="ECO:0007669"/>
    <property type="project" value="UniProtKB-ARBA"/>
</dbReference>
<evidence type="ECO:0000256" key="2">
    <source>
        <dbReference type="SAM" id="SignalP"/>
    </source>
</evidence>
<evidence type="ECO:0000313" key="6">
    <source>
        <dbReference type="Proteomes" id="UP000216057"/>
    </source>
</evidence>
<protein>
    <submittedName>
        <fullName evidence="4">Collagen-binding protein</fullName>
    </submittedName>
    <submittedName>
        <fullName evidence="5">LPXTG cell wall anchor domain-containing protein</fullName>
    </submittedName>
</protein>
<organism evidence="4 6">
    <name type="scientific">Bifidobacterium eulemuris</name>
    <dbReference type="NCBI Taxonomy" id="1765219"/>
    <lineage>
        <taxon>Bacteria</taxon>
        <taxon>Bacillati</taxon>
        <taxon>Actinomycetota</taxon>
        <taxon>Actinomycetes</taxon>
        <taxon>Bifidobacteriales</taxon>
        <taxon>Bifidobacteriaceae</taxon>
        <taxon>Bifidobacterium</taxon>
    </lineage>
</organism>
<dbReference type="EMBL" id="MWWZ01000010">
    <property type="protein sequence ID" value="OZG66017.1"/>
    <property type="molecule type" value="Genomic_DNA"/>
</dbReference>
<name>A0A261G3M3_9BIFI</name>
<accession>A0A261G3M3</accession>
<dbReference type="NCBIfam" id="TIGR01167">
    <property type="entry name" value="LPXTG_anchor"/>
    <property type="match status" value="1"/>
</dbReference>
<keyword evidence="4" id="KW-0176">Collagen</keyword>
<dbReference type="Gene3D" id="2.60.40.10">
    <property type="entry name" value="Immunoglobulins"/>
    <property type="match status" value="1"/>
</dbReference>
<keyword evidence="1" id="KW-0472">Membrane</keyword>
<dbReference type="OrthoDB" id="3224346at2"/>
<evidence type="ECO:0000313" key="7">
    <source>
        <dbReference type="Proteomes" id="UP000593943"/>
    </source>
</evidence>
<evidence type="ECO:0000256" key="1">
    <source>
        <dbReference type="SAM" id="Phobius"/>
    </source>
</evidence>
<evidence type="ECO:0000313" key="4">
    <source>
        <dbReference type="EMBL" id="OZG66017.1"/>
    </source>
</evidence>
<reference evidence="4 6" key="1">
    <citation type="journal article" date="2017" name="BMC Genomics">
        <title>Comparative genomic and phylogenomic analyses of the Bifidobacteriaceae family.</title>
        <authorList>
            <person name="Lugli G.A."/>
            <person name="Milani C."/>
            <person name="Turroni F."/>
            <person name="Duranti S."/>
            <person name="Mancabelli L."/>
            <person name="Mangifesta M."/>
            <person name="Ferrario C."/>
            <person name="Modesto M."/>
            <person name="Mattarelli P."/>
            <person name="Jiri K."/>
            <person name="van Sinderen D."/>
            <person name="Ventura M."/>
        </authorList>
    </citation>
    <scope>NUCLEOTIDE SEQUENCE [LARGE SCALE GENOMIC DNA]</scope>
    <source>
        <strain evidence="4 6">DSM 100216</strain>
    </source>
</reference>
<dbReference type="InterPro" id="IPR013783">
    <property type="entry name" value="Ig-like_fold"/>
</dbReference>
<sequence>MKMRKLFAGIAAAATMLAGLTIGATTANAADPCTVTLPTASTITINAENAAQLTSHTFKYAKIGDYTADNGVAGVKTTTGVAAASIKSALIAAGVEEGTLPTSGDLLSWAVQEGDLLDQTGTKDTWGLGSSRAFADSLKKSLTLSDVLSDNITISDKTAKLTMTSPGLYLIVDNAAVTNGSTSSSKSLAMLVGTEWLAAQSCTANDLSTGTINMKNSVDTINKTIADETVAVNKDASYTLTTKIPTYAGGLARTFQFKVGDQFDSQYAPSMISYKSGSVVVKVNNAELAGTDYTLTYYDANGDPTTDLDNAAVKFDIDLSSYVRKNGYDQTKDTANDGKFNVFTLQGAEVVVTYLATVHAQLPLDGVKNSPYIQIPNDPYDNSTLTTIPGPGKKVFNFPLVLKKTDKTTGGTLDGAEFALKDSDGTTVATATSKNGGLVTFEGLDADESGTTYTVEETKAPTDHILNPLDKDLEVIITPTFDGVNEAREVTQVVYELTDNMGGLASLTSSTITEYPGQSPVVNITVANVKNLTELPLTGGAGVALFSVIGLLLVGAAATVYVKMRGTKKALRA</sequence>
<proteinExistence type="predicted"/>
<dbReference type="EMBL" id="CP062938">
    <property type="protein sequence ID" value="QOL32070.1"/>
    <property type="molecule type" value="Genomic_DNA"/>
</dbReference>
<feature type="signal peptide" evidence="2">
    <location>
        <begin position="1"/>
        <end position="29"/>
    </location>
</feature>
<feature type="domain" description="SpaA-like prealbumin fold" evidence="3">
    <location>
        <begin position="401"/>
        <end position="470"/>
    </location>
</feature>
<evidence type="ECO:0000259" key="3">
    <source>
        <dbReference type="Pfam" id="PF17802"/>
    </source>
</evidence>
<keyword evidence="2" id="KW-0732">Signal</keyword>
<keyword evidence="1" id="KW-1133">Transmembrane helix</keyword>
<keyword evidence="1" id="KW-0812">Transmembrane</keyword>
<dbReference type="Proteomes" id="UP000216057">
    <property type="component" value="Unassembled WGS sequence"/>
</dbReference>
<dbReference type="RefSeq" id="WP_094637419.1">
    <property type="nucleotide sequence ID" value="NZ_CP062938.1"/>
</dbReference>
<evidence type="ECO:0000313" key="5">
    <source>
        <dbReference type="EMBL" id="QOL32070.1"/>
    </source>
</evidence>
<dbReference type="Gene3D" id="2.60.40.740">
    <property type="match status" value="1"/>
</dbReference>
<feature type="chain" id="PRO_5044571805" evidence="2">
    <location>
        <begin position="30"/>
        <end position="573"/>
    </location>
</feature>
<feature type="transmembrane region" description="Helical" evidence="1">
    <location>
        <begin position="540"/>
        <end position="562"/>
    </location>
</feature>
<dbReference type="AlphaFoldDB" id="A0A261G3M3"/>
<dbReference type="InterPro" id="IPR041033">
    <property type="entry name" value="SpaA_PFL_dom_1"/>
</dbReference>
<gene>
    <name evidence="5" type="ORF">BE0216_06040</name>
    <name evidence="4" type="ORF">BEUL_1915</name>
</gene>
<dbReference type="Proteomes" id="UP000593943">
    <property type="component" value="Chromosome"/>
</dbReference>
<keyword evidence="7" id="KW-1185">Reference proteome</keyword>
<dbReference type="KEGG" id="beu:BE0216_06040"/>
<reference evidence="5 7" key="2">
    <citation type="submission" date="2020-10" db="EMBL/GenBank/DDBJ databases">
        <title>Genome sequencing of Bifidobacterium eulemuris_DSMZ_100216.</title>
        <authorList>
            <person name="Kim J."/>
        </authorList>
    </citation>
    <scope>NUCLEOTIDE SEQUENCE [LARGE SCALE GENOMIC DNA]</scope>
    <source>
        <strain evidence="5 7">DSM 100216</strain>
    </source>
</reference>
<dbReference type="Pfam" id="PF17802">
    <property type="entry name" value="SpaA"/>
    <property type="match status" value="1"/>
</dbReference>